<dbReference type="InterPro" id="IPR002123">
    <property type="entry name" value="Plipid/glycerol_acylTrfase"/>
</dbReference>
<dbReference type="Proteomes" id="UP000031866">
    <property type="component" value="Chromosome"/>
</dbReference>
<evidence type="ECO:0000256" key="2">
    <source>
        <dbReference type="ARBA" id="ARBA00023315"/>
    </source>
</evidence>
<dbReference type="PANTHER" id="PTHR10434">
    <property type="entry name" value="1-ACYL-SN-GLYCEROL-3-PHOSPHATE ACYLTRANSFERASE"/>
    <property type="match status" value="1"/>
</dbReference>
<dbReference type="STRING" id="1520.LF65_00650"/>
<gene>
    <name evidence="4" type="ORF">LF65_00650</name>
</gene>
<dbReference type="RefSeq" id="WP_041894035.1">
    <property type="nucleotide sequence ID" value="NZ_CP010086.2"/>
</dbReference>
<evidence type="ECO:0000256" key="1">
    <source>
        <dbReference type="ARBA" id="ARBA00022679"/>
    </source>
</evidence>
<evidence type="ECO:0000259" key="3">
    <source>
        <dbReference type="SMART" id="SM00563"/>
    </source>
</evidence>
<evidence type="ECO:0000313" key="4">
    <source>
        <dbReference type="EMBL" id="AJG97281.1"/>
    </source>
</evidence>
<dbReference type="SMART" id="SM00563">
    <property type="entry name" value="PlsC"/>
    <property type="match status" value="1"/>
</dbReference>
<dbReference type="CDD" id="cd07989">
    <property type="entry name" value="LPLAT_AGPAT-like"/>
    <property type="match status" value="1"/>
</dbReference>
<dbReference type="GO" id="GO:0006654">
    <property type="term" value="P:phosphatidic acid biosynthetic process"/>
    <property type="evidence" value="ECO:0007669"/>
    <property type="project" value="TreeGrafter"/>
</dbReference>
<dbReference type="Pfam" id="PF01553">
    <property type="entry name" value="Acyltransferase"/>
    <property type="match status" value="1"/>
</dbReference>
<accession>A0A0B5QGC4</accession>
<keyword evidence="2 4" id="KW-0012">Acyltransferase</keyword>
<feature type="domain" description="Phospholipid/glycerol acyltransferase" evidence="3">
    <location>
        <begin position="51"/>
        <end position="165"/>
    </location>
</feature>
<protein>
    <submittedName>
        <fullName evidence="4">Acyl-phosphate glycerol 3-phosphate acyltransferase</fullName>
    </submittedName>
</protein>
<dbReference type="AlphaFoldDB" id="A0A0B5QGC4"/>
<reference evidence="5" key="1">
    <citation type="submission" date="2014-12" db="EMBL/GenBank/DDBJ databases">
        <title>Genome sequence of Clostridium beijerinckii strain 59B.</title>
        <authorList>
            <person name="Little G.T."/>
            <person name="Minton N.P."/>
        </authorList>
    </citation>
    <scope>NUCLEOTIDE SEQUENCE [LARGE SCALE GENOMIC DNA]</scope>
    <source>
        <strain evidence="5">59B</strain>
    </source>
</reference>
<sequence>MLSPVAIKLIRMMPEGIIIKIAKKIVDNYIRKYANITVNGADNIDKVKKPKIFVCNHLSNSDGLVLSKMLKEKSDPHFVMGIKLSEDPITKLGTQIVKNIPIKPNSADKEAITRVVKTLKEGNDILIFPEGTRSRTGAMIEGKKGILLFARMAKAEIIPIGMSGTDKLLPISKSGDMGAEKWQHADVTINIGEKIVFPAKEKDEDKHEYDNKCMDILMRSIASLLPESYRGIYK</sequence>
<dbReference type="EMBL" id="CP010086">
    <property type="protein sequence ID" value="AJG97281.1"/>
    <property type="molecule type" value="Genomic_DNA"/>
</dbReference>
<dbReference type="OrthoDB" id="9803035at2"/>
<proteinExistence type="predicted"/>
<dbReference type="SUPFAM" id="SSF69593">
    <property type="entry name" value="Glycerol-3-phosphate (1)-acyltransferase"/>
    <property type="match status" value="1"/>
</dbReference>
<keyword evidence="1 4" id="KW-0808">Transferase</keyword>
<dbReference type="GO" id="GO:0003841">
    <property type="term" value="F:1-acylglycerol-3-phosphate O-acyltransferase activity"/>
    <property type="evidence" value="ECO:0007669"/>
    <property type="project" value="TreeGrafter"/>
</dbReference>
<organism evidence="4 5">
    <name type="scientific">Clostridium beijerinckii</name>
    <name type="common">Clostridium MP</name>
    <dbReference type="NCBI Taxonomy" id="1520"/>
    <lineage>
        <taxon>Bacteria</taxon>
        <taxon>Bacillati</taxon>
        <taxon>Bacillota</taxon>
        <taxon>Clostridia</taxon>
        <taxon>Eubacteriales</taxon>
        <taxon>Clostridiaceae</taxon>
        <taxon>Clostridium</taxon>
    </lineage>
</organism>
<dbReference type="PANTHER" id="PTHR10434:SF40">
    <property type="entry name" value="1-ACYL-SN-GLYCEROL-3-PHOSPHATE ACYLTRANSFERASE"/>
    <property type="match status" value="1"/>
</dbReference>
<dbReference type="KEGG" id="cbei:LF65_00650"/>
<name>A0A0B5QGC4_CLOBE</name>
<evidence type="ECO:0000313" key="5">
    <source>
        <dbReference type="Proteomes" id="UP000031866"/>
    </source>
</evidence>